<dbReference type="PROSITE" id="PS50006">
    <property type="entry name" value="FHA_DOMAIN"/>
    <property type="match status" value="1"/>
</dbReference>
<dbReference type="InterPro" id="IPR008984">
    <property type="entry name" value="SMAD_FHA_dom_sf"/>
</dbReference>
<name>A0A8J6XLV9_9CYAN</name>
<keyword evidence="3" id="KW-1185">Reference proteome</keyword>
<feature type="domain" description="FHA" evidence="1">
    <location>
        <begin position="99"/>
        <end position="149"/>
    </location>
</feature>
<evidence type="ECO:0000259" key="1">
    <source>
        <dbReference type="PROSITE" id="PS50006"/>
    </source>
</evidence>
<evidence type="ECO:0000313" key="3">
    <source>
        <dbReference type="Proteomes" id="UP000629098"/>
    </source>
</evidence>
<dbReference type="RefSeq" id="WP_190830602.1">
    <property type="nucleotide sequence ID" value="NZ_CAWPPI010000063.1"/>
</dbReference>
<dbReference type="Pfam" id="PF00498">
    <property type="entry name" value="FHA"/>
    <property type="match status" value="1"/>
</dbReference>
<proteinExistence type="predicted"/>
<dbReference type="InterPro" id="IPR000253">
    <property type="entry name" value="FHA_dom"/>
</dbReference>
<dbReference type="Proteomes" id="UP000629098">
    <property type="component" value="Unassembled WGS sequence"/>
</dbReference>
<comment type="caution">
    <text evidence="2">The sequence shown here is derived from an EMBL/GenBank/DDBJ whole genome shotgun (WGS) entry which is preliminary data.</text>
</comment>
<dbReference type="InterPro" id="IPR050923">
    <property type="entry name" value="Cell_Proc_Reg/RNA_Proc"/>
</dbReference>
<dbReference type="EMBL" id="JACXAE010000063">
    <property type="protein sequence ID" value="MBD2774064.1"/>
    <property type="molecule type" value="Genomic_DNA"/>
</dbReference>
<dbReference type="CDD" id="cd00060">
    <property type="entry name" value="FHA"/>
    <property type="match status" value="1"/>
</dbReference>
<accession>A0A8J6XLV9</accession>
<organism evidence="2 3">
    <name type="scientific">Iningainema tapete BLCC-T55</name>
    <dbReference type="NCBI Taxonomy" id="2748662"/>
    <lineage>
        <taxon>Bacteria</taxon>
        <taxon>Bacillati</taxon>
        <taxon>Cyanobacteriota</taxon>
        <taxon>Cyanophyceae</taxon>
        <taxon>Nostocales</taxon>
        <taxon>Scytonemataceae</taxon>
        <taxon>Iningainema tapete</taxon>
    </lineage>
</organism>
<dbReference type="SMART" id="SM00240">
    <property type="entry name" value="FHA"/>
    <property type="match status" value="1"/>
</dbReference>
<sequence>MTEISKPNLLAVKSSPIKTEFGEQELERRLSLYQVFLKLYEHHSNLLDEILQLENVSQSSLVGLKPRYLQGIVDGSAVYVITNLCEGKTLSLRQPQQIWTIGRSRASGIYVCDKHLSRRHAAIQYIDPQGFYLIDFNSTNGSYLNGEPIYKARKLKDGDRIRLGSVTFSFFTNYTTCVLPNVAVDLLLQLAPRMADEVEKIDQVFAVQKSLTQDAEIFTEIVRGQDTVEDLAGTSAYEYKLCNTQQSDILDSFMHIKPN</sequence>
<reference evidence="2" key="1">
    <citation type="submission" date="2020-09" db="EMBL/GenBank/DDBJ databases">
        <title>Iningainema tapete sp. nov. (Scytonemataceae, Cyanobacteria) from greenhouses in central Florida (USA) produces two types of nodularin with biosynthetic potential for microcystin-LR and anabaenopeptins.</title>
        <authorList>
            <person name="Berthold D.E."/>
            <person name="Lefler F.W."/>
            <person name="Huang I.-S."/>
            <person name="Abdulla H."/>
            <person name="Zimba P.V."/>
            <person name="Laughinghouse H.D. IV."/>
        </authorList>
    </citation>
    <scope>NUCLEOTIDE SEQUENCE</scope>
    <source>
        <strain evidence="2">BLCCT55</strain>
    </source>
</reference>
<dbReference type="AlphaFoldDB" id="A0A8J6XLV9"/>
<protein>
    <submittedName>
        <fullName evidence="2">FHA domain-containing protein</fullName>
    </submittedName>
</protein>
<dbReference type="Gene3D" id="2.60.200.20">
    <property type="match status" value="1"/>
</dbReference>
<gene>
    <name evidence="2" type="ORF">ICL16_18790</name>
</gene>
<dbReference type="PANTHER" id="PTHR23308">
    <property type="entry name" value="NUCLEAR INHIBITOR OF PROTEIN PHOSPHATASE-1"/>
    <property type="match status" value="1"/>
</dbReference>
<dbReference type="SUPFAM" id="SSF49879">
    <property type="entry name" value="SMAD/FHA domain"/>
    <property type="match status" value="1"/>
</dbReference>
<evidence type="ECO:0000313" key="2">
    <source>
        <dbReference type="EMBL" id="MBD2774064.1"/>
    </source>
</evidence>